<feature type="domain" description="EF-hand" evidence="4">
    <location>
        <begin position="6"/>
        <end position="41"/>
    </location>
</feature>
<dbReference type="AlphaFoldDB" id="A0A2P5D380"/>
<evidence type="ECO:0000259" key="4">
    <source>
        <dbReference type="PROSITE" id="PS50222"/>
    </source>
</evidence>
<keyword evidence="2" id="KW-0677">Repeat</keyword>
<accession>A0A2P5D380</accession>
<evidence type="ECO:0000256" key="3">
    <source>
        <dbReference type="ARBA" id="ARBA00022837"/>
    </source>
</evidence>
<dbReference type="InterPro" id="IPR039647">
    <property type="entry name" value="EF_hand_pair_protein_CML-like"/>
</dbReference>
<name>A0A2P5D380_PARAD</name>
<organism evidence="5 6">
    <name type="scientific">Parasponia andersonii</name>
    <name type="common">Sponia andersonii</name>
    <dbReference type="NCBI Taxonomy" id="3476"/>
    <lineage>
        <taxon>Eukaryota</taxon>
        <taxon>Viridiplantae</taxon>
        <taxon>Streptophyta</taxon>
        <taxon>Embryophyta</taxon>
        <taxon>Tracheophyta</taxon>
        <taxon>Spermatophyta</taxon>
        <taxon>Magnoliopsida</taxon>
        <taxon>eudicotyledons</taxon>
        <taxon>Gunneridae</taxon>
        <taxon>Pentapetalae</taxon>
        <taxon>rosids</taxon>
        <taxon>fabids</taxon>
        <taxon>Rosales</taxon>
        <taxon>Cannabaceae</taxon>
        <taxon>Parasponia</taxon>
    </lineage>
</organism>
<keyword evidence="6" id="KW-1185">Reference proteome</keyword>
<sequence>MAELTEERTQCEQIFRRFDANGDGKISWAELADALKALGLGSPDEVRSRMAEIDKDSDGFISLEELYAFQCANPELMKHVFNKL</sequence>
<dbReference type="STRING" id="3476.A0A2P5D380"/>
<reference evidence="6" key="1">
    <citation type="submission" date="2016-06" db="EMBL/GenBank/DDBJ databases">
        <title>Parallel loss of symbiosis genes in relatives of nitrogen-fixing non-legume Parasponia.</title>
        <authorList>
            <person name="Van Velzen R."/>
            <person name="Holmer R."/>
            <person name="Bu F."/>
            <person name="Rutten L."/>
            <person name="Van Zeijl A."/>
            <person name="Liu W."/>
            <person name="Santuari L."/>
            <person name="Cao Q."/>
            <person name="Sharma T."/>
            <person name="Shen D."/>
            <person name="Roswanjaya Y."/>
            <person name="Wardhani T."/>
            <person name="Kalhor M.S."/>
            <person name="Jansen J."/>
            <person name="Van den Hoogen J."/>
            <person name="Gungor B."/>
            <person name="Hartog M."/>
            <person name="Hontelez J."/>
            <person name="Verver J."/>
            <person name="Yang W.-C."/>
            <person name="Schijlen E."/>
            <person name="Repin R."/>
            <person name="Schilthuizen M."/>
            <person name="Schranz E."/>
            <person name="Heidstra R."/>
            <person name="Miyata K."/>
            <person name="Fedorova E."/>
            <person name="Kohlen W."/>
            <person name="Bisseling T."/>
            <person name="Smit S."/>
            <person name="Geurts R."/>
        </authorList>
    </citation>
    <scope>NUCLEOTIDE SEQUENCE [LARGE SCALE GENOMIC DNA]</scope>
    <source>
        <strain evidence="6">cv. WU1-14</strain>
    </source>
</reference>
<dbReference type="Pfam" id="PF13499">
    <property type="entry name" value="EF-hand_7"/>
    <property type="match status" value="1"/>
</dbReference>
<dbReference type="CDD" id="cd00051">
    <property type="entry name" value="EFh"/>
    <property type="match status" value="1"/>
</dbReference>
<dbReference type="InterPro" id="IPR018247">
    <property type="entry name" value="EF_Hand_1_Ca_BS"/>
</dbReference>
<dbReference type="PROSITE" id="PS00018">
    <property type="entry name" value="EF_HAND_1"/>
    <property type="match status" value="2"/>
</dbReference>
<dbReference type="OrthoDB" id="26525at2759"/>
<comment type="caution">
    <text evidence="5">The sequence shown here is derived from an EMBL/GenBank/DDBJ whole genome shotgun (WGS) entry which is preliminary data.</text>
</comment>
<dbReference type="Gene3D" id="1.10.238.10">
    <property type="entry name" value="EF-hand"/>
    <property type="match status" value="1"/>
</dbReference>
<dbReference type="PANTHER" id="PTHR10891">
    <property type="entry name" value="EF-HAND CALCIUM-BINDING DOMAIN CONTAINING PROTEIN"/>
    <property type="match status" value="1"/>
</dbReference>
<feature type="domain" description="EF-hand" evidence="4">
    <location>
        <begin position="44"/>
        <end position="76"/>
    </location>
</feature>
<dbReference type="InterPro" id="IPR011992">
    <property type="entry name" value="EF-hand-dom_pair"/>
</dbReference>
<dbReference type="InterPro" id="IPR002048">
    <property type="entry name" value="EF_hand_dom"/>
</dbReference>
<dbReference type="SUPFAM" id="SSF47473">
    <property type="entry name" value="EF-hand"/>
    <property type="match status" value="1"/>
</dbReference>
<dbReference type="SMART" id="SM00054">
    <property type="entry name" value="EFh"/>
    <property type="match status" value="2"/>
</dbReference>
<keyword evidence="1" id="KW-0479">Metal-binding</keyword>
<evidence type="ECO:0000256" key="1">
    <source>
        <dbReference type="ARBA" id="ARBA00022723"/>
    </source>
</evidence>
<evidence type="ECO:0000256" key="2">
    <source>
        <dbReference type="ARBA" id="ARBA00022737"/>
    </source>
</evidence>
<evidence type="ECO:0000313" key="5">
    <source>
        <dbReference type="EMBL" id="PON67734.1"/>
    </source>
</evidence>
<protein>
    <submittedName>
        <fullName evidence="5">Parvalbumin</fullName>
    </submittedName>
</protein>
<proteinExistence type="predicted"/>
<evidence type="ECO:0000313" key="6">
    <source>
        <dbReference type="Proteomes" id="UP000237105"/>
    </source>
</evidence>
<dbReference type="Proteomes" id="UP000237105">
    <property type="component" value="Unassembled WGS sequence"/>
</dbReference>
<dbReference type="EMBL" id="JXTB01000069">
    <property type="protein sequence ID" value="PON67734.1"/>
    <property type="molecule type" value="Genomic_DNA"/>
</dbReference>
<dbReference type="GO" id="GO:0005509">
    <property type="term" value="F:calcium ion binding"/>
    <property type="evidence" value="ECO:0007669"/>
    <property type="project" value="InterPro"/>
</dbReference>
<keyword evidence="3" id="KW-0106">Calcium</keyword>
<gene>
    <name evidence="5" type="ORF">PanWU01x14_101580</name>
</gene>
<dbReference type="PROSITE" id="PS50222">
    <property type="entry name" value="EF_HAND_2"/>
    <property type="match status" value="2"/>
</dbReference>